<reference evidence="1 2" key="1">
    <citation type="submission" date="2024-01" db="EMBL/GenBank/DDBJ databases">
        <title>The complete chloroplast genome sequence of Lithospermum erythrorhizon: insights into the phylogenetic relationship among Boraginaceae species and the maternal lineages of purple gromwells.</title>
        <authorList>
            <person name="Okada T."/>
            <person name="Watanabe K."/>
        </authorList>
    </citation>
    <scope>NUCLEOTIDE SEQUENCE [LARGE SCALE GENOMIC DNA]</scope>
</reference>
<comment type="caution">
    <text evidence="1">The sequence shown here is derived from an EMBL/GenBank/DDBJ whole genome shotgun (WGS) entry which is preliminary data.</text>
</comment>
<sequence>MFPGRNQEADTLSHLATAGYETLPEATMVEWAEEEERYVTREVGLMALEQGHGGMYGSHINARALT</sequence>
<dbReference type="EMBL" id="BAABME010022478">
    <property type="protein sequence ID" value="GAA0165902.1"/>
    <property type="molecule type" value="Genomic_DNA"/>
</dbReference>
<organism evidence="1 2">
    <name type="scientific">Lithospermum erythrorhizon</name>
    <name type="common">Purple gromwell</name>
    <name type="synonym">Lithospermum officinale var. erythrorhizon</name>
    <dbReference type="NCBI Taxonomy" id="34254"/>
    <lineage>
        <taxon>Eukaryota</taxon>
        <taxon>Viridiplantae</taxon>
        <taxon>Streptophyta</taxon>
        <taxon>Embryophyta</taxon>
        <taxon>Tracheophyta</taxon>
        <taxon>Spermatophyta</taxon>
        <taxon>Magnoliopsida</taxon>
        <taxon>eudicotyledons</taxon>
        <taxon>Gunneridae</taxon>
        <taxon>Pentapetalae</taxon>
        <taxon>asterids</taxon>
        <taxon>lamiids</taxon>
        <taxon>Boraginales</taxon>
        <taxon>Boraginaceae</taxon>
        <taxon>Boraginoideae</taxon>
        <taxon>Lithospermeae</taxon>
        <taxon>Lithospermum</taxon>
    </lineage>
</organism>
<accession>A0AAV3QSH5</accession>
<evidence type="ECO:0000313" key="1">
    <source>
        <dbReference type="EMBL" id="GAA0165902.1"/>
    </source>
</evidence>
<keyword evidence="2" id="KW-1185">Reference proteome</keyword>
<dbReference type="Proteomes" id="UP001454036">
    <property type="component" value="Unassembled WGS sequence"/>
</dbReference>
<proteinExistence type="predicted"/>
<gene>
    <name evidence="1" type="ORF">LIER_40083</name>
</gene>
<evidence type="ECO:0000313" key="2">
    <source>
        <dbReference type="Proteomes" id="UP001454036"/>
    </source>
</evidence>
<protein>
    <submittedName>
        <fullName evidence="1">Uncharacterized protein</fullName>
    </submittedName>
</protein>
<name>A0AAV3QSH5_LITER</name>
<dbReference type="AlphaFoldDB" id="A0AAV3QSH5"/>